<dbReference type="OrthoDB" id="411871at2759"/>
<name>A0A4C2AFA2_EUMVA</name>
<accession>A0A4C2AFA2</accession>
<dbReference type="AlphaFoldDB" id="A0A4C2AFA2"/>
<comment type="caution">
    <text evidence="1">The sequence shown here is derived from an EMBL/GenBank/DDBJ whole genome shotgun (WGS) entry which is preliminary data.</text>
</comment>
<sequence length="190" mass="20634">MGGNSSGKSGVLLAAGAWIPMPHRTGRGIVHGKNTDHVSLRFIQSNLQRSKLATSGCCSLGADRRKNCGSPWSRNPMLGILAGRVPRMQSRPKTAPRRGPVKAAIIVLDSGVDRGGSDPHRRKRHSCRDCEHDDARGVDLCDFFDTEGCVLNEGQYAFEVYRGTVSSRIGGCDCGSALLDRVEEWQVVQM</sequence>
<dbReference type="EMBL" id="BGZK01003143">
    <property type="protein sequence ID" value="GBP98442.1"/>
    <property type="molecule type" value="Genomic_DNA"/>
</dbReference>
<evidence type="ECO:0000313" key="1">
    <source>
        <dbReference type="EMBL" id="GBP98442.1"/>
    </source>
</evidence>
<evidence type="ECO:0000313" key="2">
    <source>
        <dbReference type="Proteomes" id="UP000299102"/>
    </source>
</evidence>
<keyword evidence="2" id="KW-1185">Reference proteome</keyword>
<reference evidence="1 2" key="1">
    <citation type="journal article" date="2019" name="Commun. Biol.">
        <title>The bagworm genome reveals a unique fibroin gene that provides high tensile strength.</title>
        <authorList>
            <person name="Kono N."/>
            <person name="Nakamura H."/>
            <person name="Ohtoshi R."/>
            <person name="Tomita M."/>
            <person name="Numata K."/>
            <person name="Arakawa K."/>
        </authorList>
    </citation>
    <scope>NUCLEOTIDE SEQUENCE [LARGE SCALE GENOMIC DNA]</scope>
</reference>
<gene>
    <name evidence="1" type="ORF">EVAR_9236_1</name>
</gene>
<proteinExistence type="predicted"/>
<dbReference type="Proteomes" id="UP000299102">
    <property type="component" value="Unassembled WGS sequence"/>
</dbReference>
<protein>
    <submittedName>
        <fullName evidence="1">Uncharacterized protein</fullName>
    </submittedName>
</protein>
<organism evidence="1 2">
    <name type="scientific">Eumeta variegata</name>
    <name type="common">Bagworm moth</name>
    <name type="synonym">Eumeta japonica</name>
    <dbReference type="NCBI Taxonomy" id="151549"/>
    <lineage>
        <taxon>Eukaryota</taxon>
        <taxon>Metazoa</taxon>
        <taxon>Ecdysozoa</taxon>
        <taxon>Arthropoda</taxon>
        <taxon>Hexapoda</taxon>
        <taxon>Insecta</taxon>
        <taxon>Pterygota</taxon>
        <taxon>Neoptera</taxon>
        <taxon>Endopterygota</taxon>
        <taxon>Lepidoptera</taxon>
        <taxon>Glossata</taxon>
        <taxon>Ditrysia</taxon>
        <taxon>Tineoidea</taxon>
        <taxon>Psychidae</taxon>
        <taxon>Oiketicinae</taxon>
        <taxon>Eumeta</taxon>
    </lineage>
</organism>